<keyword evidence="3" id="KW-0472">Membrane</keyword>
<dbReference type="HOGENOM" id="CLU_000604_1_22_4"/>
<evidence type="ECO:0000259" key="6">
    <source>
        <dbReference type="PROSITE" id="PS50893"/>
    </source>
</evidence>
<dbReference type="PANTHER" id="PTHR42788">
    <property type="entry name" value="TAURINE IMPORT ATP-BINDING PROTEIN-RELATED"/>
    <property type="match status" value="1"/>
</dbReference>
<dbReference type="STRING" id="62928.azo2392"/>
<protein>
    <submittedName>
        <fullName evidence="7">Sulfonate transport system, ATP-binding protein</fullName>
        <ecNumber evidence="7">3.6.3.36</ecNumber>
    </submittedName>
</protein>
<dbReference type="PANTHER" id="PTHR42788:SF13">
    <property type="entry name" value="ALIPHATIC SULFONATES IMPORT ATP-BINDING PROTEIN SSUB"/>
    <property type="match status" value="1"/>
</dbReference>
<dbReference type="Pfam" id="PF00005">
    <property type="entry name" value="ABC_tran"/>
    <property type="match status" value="1"/>
</dbReference>
<evidence type="ECO:0000313" key="8">
    <source>
        <dbReference type="Proteomes" id="UP000002588"/>
    </source>
</evidence>
<dbReference type="InterPro" id="IPR003593">
    <property type="entry name" value="AAA+_ATPase"/>
</dbReference>
<dbReference type="InterPro" id="IPR050166">
    <property type="entry name" value="ABC_transporter_ATP-bind"/>
</dbReference>
<keyword evidence="2" id="KW-0813">Transport</keyword>
<sequence length="263" mass="28534">MTTGNSLRVEGLAFAYGDREILRGIELNVAEGEFVALLGPSGSGKSTLLRLLAGLERPGRGRITAAGKPVAGPGPDRAVVFQHYALFPWMTVADNVAEAVAKAHPGLGRAERRQRAWEHLDRVGLGDAAPRHPFELSGGMQQRAAIARALALESPFLLMDEPFGALDPINRAKLQDLLIEVWQRGRPRRTVVFVTHDVDEALLLADRVVVMGASPGRIIAEHVVPFARPRKRAALFGETAFHELRERIAEALDADTLAGLEVV</sequence>
<dbReference type="EC" id="3.6.3.36" evidence="7"/>
<dbReference type="CDD" id="cd03293">
    <property type="entry name" value="ABC_NrtD_SsuB_transporters"/>
    <property type="match status" value="1"/>
</dbReference>
<dbReference type="InterPro" id="IPR027417">
    <property type="entry name" value="P-loop_NTPase"/>
</dbReference>
<dbReference type="InterPro" id="IPR017871">
    <property type="entry name" value="ABC_transporter-like_CS"/>
</dbReference>
<dbReference type="PROSITE" id="PS50893">
    <property type="entry name" value="ABC_TRANSPORTER_2"/>
    <property type="match status" value="1"/>
</dbReference>
<reference evidence="7 8" key="1">
    <citation type="journal article" date="2006" name="Nat. Biotechnol.">
        <title>Complete genome of the mutualistic, N2-fixing grass endophyte Azoarcus sp. strain BH72.</title>
        <authorList>
            <person name="Krause A."/>
            <person name="Ramakumar A."/>
            <person name="Bartels D."/>
            <person name="Battistoni F."/>
            <person name="Bekel T."/>
            <person name="Boch J."/>
            <person name="Boehm M."/>
            <person name="Friedrich F."/>
            <person name="Hurek T."/>
            <person name="Krause L."/>
            <person name="Linke B."/>
            <person name="McHardy A.C."/>
            <person name="Sarkar A."/>
            <person name="Schneiker S."/>
            <person name="Syed A.A."/>
            <person name="Thauer R."/>
            <person name="Vorhoelter F.-J."/>
            <person name="Weidner S."/>
            <person name="Puehler A."/>
            <person name="Reinhold-Hurek B."/>
            <person name="Kaiser O."/>
            <person name="Goesmann A."/>
        </authorList>
    </citation>
    <scope>NUCLEOTIDE SEQUENCE [LARGE SCALE GENOMIC DNA]</scope>
    <source>
        <strain evidence="7 8">BH72</strain>
    </source>
</reference>
<dbReference type="Proteomes" id="UP000002588">
    <property type="component" value="Chromosome"/>
</dbReference>
<dbReference type="SUPFAM" id="SSF52540">
    <property type="entry name" value="P-loop containing nucleoside triphosphate hydrolases"/>
    <property type="match status" value="1"/>
</dbReference>
<keyword evidence="3" id="KW-1003">Cell membrane</keyword>
<dbReference type="AlphaFoldDB" id="A1K854"/>
<dbReference type="EMBL" id="AM406670">
    <property type="protein sequence ID" value="CAL95009.1"/>
    <property type="molecule type" value="Genomic_DNA"/>
</dbReference>
<dbReference type="GO" id="GO:0016887">
    <property type="term" value="F:ATP hydrolysis activity"/>
    <property type="evidence" value="ECO:0007669"/>
    <property type="project" value="InterPro"/>
</dbReference>
<feature type="domain" description="ABC transporter" evidence="6">
    <location>
        <begin position="7"/>
        <end position="238"/>
    </location>
</feature>
<evidence type="ECO:0000313" key="7">
    <source>
        <dbReference type="EMBL" id="CAL95009.1"/>
    </source>
</evidence>
<accession>A1K854</accession>
<dbReference type="eggNOG" id="COG1116">
    <property type="taxonomic scope" value="Bacteria"/>
</dbReference>
<dbReference type="GO" id="GO:0005524">
    <property type="term" value="F:ATP binding"/>
    <property type="evidence" value="ECO:0007669"/>
    <property type="project" value="UniProtKB-KW"/>
</dbReference>
<organism evidence="7 8">
    <name type="scientific">Azoarcus sp. (strain BH72)</name>
    <dbReference type="NCBI Taxonomy" id="418699"/>
    <lineage>
        <taxon>Bacteria</taxon>
        <taxon>Pseudomonadati</taxon>
        <taxon>Pseudomonadota</taxon>
        <taxon>Betaproteobacteria</taxon>
        <taxon>Rhodocyclales</taxon>
        <taxon>Zoogloeaceae</taxon>
        <taxon>Azoarcus</taxon>
    </lineage>
</organism>
<comment type="similarity">
    <text evidence="1">Belongs to the ABC transporter superfamily.</text>
</comment>
<evidence type="ECO:0000256" key="2">
    <source>
        <dbReference type="ARBA" id="ARBA00022448"/>
    </source>
</evidence>
<dbReference type="KEGG" id="azo:azo2392"/>
<dbReference type="InterPro" id="IPR003439">
    <property type="entry name" value="ABC_transporter-like_ATP-bd"/>
</dbReference>
<dbReference type="RefSeq" id="WP_011766123.1">
    <property type="nucleotide sequence ID" value="NC_008702.1"/>
</dbReference>
<proteinExistence type="inferred from homology"/>
<gene>
    <name evidence="7" type="primary">tauB</name>
    <name evidence="7" type="ordered locus">azo2392</name>
</gene>
<evidence type="ECO:0000256" key="3">
    <source>
        <dbReference type="ARBA" id="ARBA00022475"/>
    </source>
</evidence>
<keyword evidence="8" id="KW-1185">Reference proteome</keyword>
<keyword evidence="4" id="KW-0547">Nucleotide-binding</keyword>
<dbReference type="PROSITE" id="PS00211">
    <property type="entry name" value="ABC_TRANSPORTER_1"/>
    <property type="match status" value="1"/>
</dbReference>
<dbReference type="Gene3D" id="3.40.50.300">
    <property type="entry name" value="P-loop containing nucleotide triphosphate hydrolases"/>
    <property type="match status" value="1"/>
</dbReference>
<evidence type="ECO:0000256" key="1">
    <source>
        <dbReference type="ARBA" id="ARBA00005417"/>
    </source>
</evidence>
<keyword evidence="5 7" id="KW-0067">ATP-binding</keyword>
<name>A1K854_AZOSB</name>
<evidence type="ECO:0000256" key="4">
    <source>
        <dbReference type="ARBA" id="ARBA00022741"/>
    </source>
</evidence>
<dbReference type="SMART" id="SM00382">
    <property type="entry name" value="AAA"/>
    <property type="match status" value="1"/>
</dbReference>
<evidence type="ECO:0000256" key="5">
    <source>
        <dbReference type="ARBA" id="ARBA00022840"/>
    </source>
</evidence>
<keyword evidence="7" id="KW-0378">Hydrolase</keyword>